<gene>
    <name evidence="1" type="ORF">S03H2_70101</name>
</gene>
<feature type="non-terminal residue" evidence="1">
    <location>
        <position position="1"/>
    </location>
</feature>
<proteinExistence type="predicted"/>
<comment type="caution">
    <text evidence="1">The sequence shown here is derived from an EMBL/GenBank/DDBJ whole genome shotgun (WGS) entry which is preliminary data.</text>
</comment>
<protein>
    <submittedName>
        <fullName evidence="1">Uncharacterized protein</fullName>
    </submittedName>
</protein>
<name>X1K4R6_9ZZZZ</name>
<reference evidence="1" key="1">
    <citation type="journal article" date="2014" name="Front. Microbiol.">
        <title>High frequency of phylogenetically diverse reductive dehalogenase-homologous genes in deep subseafloor sedimentary metagenomes.</title>
        <authorList>
            <person name="Kawai M."/>
            <person name="Futagami T."/>
            <person name="Toyoda A."/>
            <person name="Takaki Y."/>
            <person name="Nishi S."/>
            <person name="Hori S."/>
            <person name="Arai W."/>
            <person name="Tsubouchi T."/>
            <person name="Morono Y."/>
            <person name="Uchiyama I."/>
            <person name="Ito T."/>
            <person name="Fujiyama A."/>
            <person name="Inagaki F."/>
            <person name="Takami H."/>
        </authorList>
    </citation>
    <scope>NUCLEOTIDE SEQUENCE</scope>
    <source>
        <strain evidence="1">Expedition CK06-06</strain>
    </source>
</reference>
<organism evidence="1">
    <name type="scientific">marine sediment metagenome</name>
    <dbReference type="NCBI Taxonomy" id="412755"/>
    <lineage>
        <taxon>unclassified sequences</taxon>
        <taxon>metagenomes</taxon>
        <taxon>ecological metagenomes</taxon>
    </lineage>
</organism>
<evidence type="ECO:0000313" key="1">
    <source>
        <dbReference type="EMBL" id="GAI02007.1"/>
    </source>
</evidence>
<dbReference type="EMBL" id="BARU01046482">
    <property type="protein sequence ID" value="GAI02007.1"/>
    <property type="molecule type" value="Genomic_DNA"/>
</dbReference>
<dbReference type="AlphaFoldDB" id="X1K4R6"/>
<accession>X1K4R6</accession>
<feature type="non-terminal residue" evidence="1">
    <location>
        <position position="127"/>
    </location>
</feature>
<sequence length="127" mass="15044">QAIKEETLFQYSLFSLIDLSEESVDRLKFRQAFHFHEIEKETSPGLKILFKAAVKRLQSRDITTAFHFLVRAKNEPLISRYRYYPEGFSTATDIQLHSVHVFEEREIYYLLTPQGLILRAYEEGDRI</sequence>